<dbReference type="SUPFAM" id="SSF54631">
    <property type="entry name" value="CBS-domain pair"/>
    <property type="match status" value="1"/>
</dbReference>
<protein>
    <submittedName>
        <fullName evidence="4">CBS domain-containing protein</fullName>
    </submittedName>
</protein>
<dbReference type="EMBL" id="JAAOIW010000010">
    <property type="protein sequence ID" value="NHN33021.1"/>
    <property type="molecule type" value="Genomic_DNA"/>
</dbReference>
<dbReference type="Proteomes" id="UP001165962">
    <property type="component" value="Unassembled WGS sequence"/>
</dbReference>
<gene>
    <name evidence="4" type="ORF">G9U52_24705</name>
</gene>
<proteinExistence type="predicted"/>
<evidence type="ECO:0000256" key="1">
    <source>
        <dbReference type="ARBA" id="ARBA00023122"/>
    </source>
</evidence>
<dbReference type="InterPro" id="IPR014967">
    <property type="entry name" value="Uncharacterised_YugN-like"/>
</dbReference>
<dbReference type="PANTHER" id="PTHR43080">
    <property type="entry name" value="CBS DOMAIN-CONTAINING PROTEIN CBSX3, MITOCHONDRIAL"/>
    <property type="match status" value="1"/>
</dbReference>
<dbReference type="InterPro" id="IPR051257">
    <property type="entry name" value="Diverse_CBS-Domain"/>
</dbReference>
<dbReference type="InterPro" id="IPR036491">
    <property type="entry name" value="YugN-like_sf"/>
</dbReference>
<sequence length="257" mass="28576">MIIEDAGIKGLVSDLAYLDELTTSLGFVRWQWEYTRATYDYKIEDKSEGAEYFLRFNSRAIEGRLESPYAILVLEDAYIGRATFPHGLDYKSPIPAPILAASKRVLYEIQKQLRDVLLVNEIMSKDCITIVASDSLYEAATKMREHDIGFIPVVAGKQLIGVLTDRDLAIRGYTGHHNETVTVGEVFTKKIRTIAPHTTVEEAAQIMADEQVRRLPVVENGELLGIITLGDLSTLKVFESEAGEALGRISLPSQSAI</sequence>
<dbReference type="InterPro" id="IPR046342">
    <property type="entry name" value="CBS_dom_sf"/>
</dbReference>
<keyword evidence="1 2" id="KW-0129">CBS domain</keyword>
<dbReference type="SMART" id="SM00116">
    <property type="entry name" value="CBS"/>
    <property type="match status" value="2"/>
</dbReference>
<dbReference type="InterPro" id="IPR000644">
    <property type="entry name" value="CBS_dom"/>
</dbReference>
<feature type="domain" description="CBS" evidence="3">
    <location>
        <begin position="123"/>
        <end position="179"/>
    </location>
</feature>
<comment type="caution">
    <text evidence="4">The sequence shown here is derived from an EMBL/GenBank/DDBJ whole genome shotgun (WGS) entry which is preliminary data.</text>
</comment>
<evidence type="ECO:0000256" key="2">
    <source>
        <dbReference type="PROSITE-ProRule" id="PRU00703"/>
    </source>
</evidence>
<name>A0ABX0JB72_9BACL</name>
<organism evidence="4 5">
    <name type="scientific">Paenibacillus agricola</name>
    <dbReference type="NCBI Taxonomy" id="2716264"/>
    <lineage>
        <taxon>Bacteria</taxon>
        <taxon>Bacillati</taxon>
        <taxon>Bacillota</taxon>
        <taxon>Bacilli</taxon>
        <taxon>Bacillales</taxon>
        <taxon>Paenibacillaceae</taxon>
        <taxon>Paenibacillus</taxon>
    </lineage>
</organism>
<evidence type="ECO:0000259" key="3">
    <source>
        <dbReference type="PROSITE" id="PS51371"/>
    </source>
</evidence>
<dbReference type="Gene3D" id="3.30.310.100">
    <property type="entry name" value="YugN-like"/>
    <property type="match status" value="1"/>
</dbReference>
<dbReference type="Gene3D" id="3.10.580.10">
    <property type="entry name" value="CBS-domain"/>
    <property type="match status" value="1"/>
</dbReference>
<dbReference type="CDD" id="cd04622">
    <property type="entry name" value="CBS_pair_HRP1_like"/>
    <property type="match status" value="1"/>
</dbReference>
<accession>A0ABX0JB72</accession>
<evidence type="ECO:0000313" key="4">
    <source>
        <dbReference type="EMBL" id="NHN33021.1"/>
    </source>
</evidence>
<dbReference type="Pfam" id="PF08868">
    <property type="entry name" value="YugN"/>
    <property type="match status" value="1"/>
</dbReference>
<dbReference type="RefSeq" id="WP_166153319.1">
    <property type="nucleotide sequence ID" value="NZ_JAAOIW010000010.1"/>
</dbReference>
<dbReference type="Pfam" id="PF00571">
    <property type="entry name" value="CBS"/>
    <property type="match status" value="2"/>
</dbReference>
<feature type="domain" description="CBS" evidence="3">
    <location>
        <begin position="187"/>
        <end position="242"/>
    </location>
</feature>
<reference evidence="4" key="1">
    <citation type="submission" date="2020-03" db="EMBL/GenBank/DDBJ databases">
        <title>Draft sequencing of Paenibacilllus sp. S3N08.</title>
        <authorList>
            <person name="Kim D.-U."/>
        </authorList>
    </citation>
    <scope>NUCLEOTIDE SEQUENCE</scope>
    <source>
        <strain evidence="4">S3N08</strain>
    </source>
</reference>
<keyword evidence="5" id="KW-1185">Reference proteome</keyword>
<evidence type="ECO:0000313" key="5">
    <source>
        <dbReference type="Proteomes" id="UP001165962"/>
    </source>
</evidence>
<dbReference type="SUPFAM" id="SSF160755">
    <property type="entry name" value="YugN-like"/>
    <property type="match status" value="1"/>
</dbReference>
<dbReference type="PROSITE" id="PS51371">
    <property type="entry name" value="CBS"/>
    <property type="match status" value="2"/>
</dbReference>
<dbReference type="PANTHER" id="PTHR43080:SF2">
    <property type="entry name" value="CBS DOMAIN-CONTAINING PROTEIN"/>
    <property type="match status" value="1"/>
</dbReference>